<reference evidence="1 2" key="1">
    <citation type="submission" date="2019-03" db="EMBL/GenBank/DDBJ databases">
        <title>Genomic Encyclopedia of Type Strains, Phase IV (KMG-IV): sequencing the most valuable type-strain genomes for metagenomic binning, comparative biology and taxonomic classification.</title>
        <authorList>
            <person name="Goeker M."/>
        </authorList>
    </citation>
    <scope>NUCLEOTIDE SEQUENCE [LARGE SCALE GENOMIC DNA]</scope>
    <source>
        <strain evidence="1 2">DSM 24979</strain>
    </source>
</reference>
<sequence length="81" mass="9380">MQKKKKEVLFTVQIGDTVVWCENGIVWKKFDDIKGTGFRESRKVLGGTFLDSFFCENQLTMAEAVYPTIKLDTLLMTKKRQ</sequence>
<dbReference type="RefSeq" id="WP_132949630.1">
    <property type="nucleotide sequence ID" value="NZ_SLUL01000025.1"/>
</dbReference>
<gene>
    <name evidence="1" type="ORF">EDD69_1251</name>
</gene>
<protein>
    <submittedName>
        <fullName evidence="1">Uncharacterized protein</fullName>
    </submittedName>
</protein>
<name>A0A4V2Q9K9_9BACL</name>
<keyword evidence="2" id="KW-1185">Reference proteome</keyword>
<proteinExistence type="predicted"/>
<dbReference type="AlphaFoldDB" id="A0A4V2Q9K9"/>
<organism evidence="1 2">
    <name type="scientific">Thermolongibacillus altinsuensis</name>
    <dbReference type="NCBI Taxonomy" id="575256"/>
    <lineage>
        <taxon>Bacteria</taxon>
        <taxon>Bacillati</taxon>
        <taxon>Bacillota</taxon>
        <taxon>Bacilli</taxon>
        <taxon>Bacillales</taxon>
        <taxon>Anoxybacillaceae</taxon>
        <taxon>Thermolongibacillus</taxon>
    </lineage>
</organism>
<comment type="caution">
    <text evidence="1">The sequence shown here is derived from an EMBL/GenBank/DDBJ whole genome shotgun (WGS) entry which is preliminary data.</text>
</comment>
<dbReference type="EMBL" id="SLUL01000025">
    <property type="protein sequence ID" value="TCL43944.1"/>
    <property type="molecule type" value="Genomic_DNA"/>
</dbReference>
<dbReference type="Proteomes" id="UP000295658">
    <property type="component" value="Unassembled WGS sequence"/>
</dbReference>
<evidence type="ECO:0000313" key="1">
    <source>
        <dbReference type="EMBL" id="TCL43944.1"/>
    </source>
</evidence>
<accession>A0A4V2Q9K9</accession>
<evidence type="ECO:0000313" key="2">
    <source>
        <dbReference type="Proteomes" id="UP000295658"/>
    </source>
</evidence>